<gene>
    <name evidence="10" type="ORF">B0A48_15391</name>
</gene>
<reference evidence="11" key="1">
    <citation type="submission" date="2017-03" db="EMBL/GenBank/DDBJ databases">
        <title>Genomes of endolithic fungi from Antarctica.</title>
        <authorList>
            <person name="Coleine C."/>
            <person name="Masonjones S."/>
            <person name="Stajich J.E."/>
        </authorList>
    </citation>
    <scope>NUCLEOTIDE SEQUENCE [LARGE SCALE GENOMIC DNA]</scope>
    <source>
        <strain evidence="11">CCFEE 5527</strain>
    </source>
</reference>
<evidence type="ECO:0000256" key="8">
    <source>
        <dbReference type="SAM" id="MobiDB-lite"/>
    </source>
</evidence>
<evidence type="ECO:0000313" key="10">
    <source>
        <dbReference type="EMBL" id="OQN98725.1"/>
    </source>
</evidence>
<keyword evidence="6" id="KW-0508">mRNA splicing</keyword>
<keyword evidence="11" id="KW-1185">Reference proteome</keyword>
<proteinExistence type="inferred from homology"/>
<feature type="compositionally biased region" description="Basic and acidic residues" evidence="8">
    <location>
        <begin position="1"/>
        <end position="45"/>
    </location>
</feature>
<dbReference type="GO" id="GO:0071011">
    <property type="term" value="C:precatalytic spliceosome"/>
    <property type="evidence" value="ECO:0007669"/>
    <property type="project" value="TreeGrafter"/>
</dbReference>
<feature type="compositionally biased region" description="Acidic residues" evidence="8">
    <location>
        <begin position="128"/>
        <end position="138"/>
    </location>
</feature>
<dbReference type="STRING" id="1507870.A0A1V8SHV1"/>
<name>A0A1V8SHV1_9PEZI</name>
<comment type="subunit">
    <text evidence="4">Part of a tri-snRNP complex.</text>
</comment>
<sequence length="195" mass="21869">MDRNGTRNDRGGRRDDQRTHKPRYERDRSRSPRKERPDERRRDRSPIASSRGQSNRGGRGGDRGGRGGPRGGANHMNDHEGNNARTPHPRQPEPPRPNSRQAPSQPRQNGNAPKPSAGKEVKPTPDLVMDDPPSDEDEEAAMQRLMGFQGFKSTKNTKVPGNDRNYAVSKVKKAEYRQYMNRVGGFNRPLSPGKG</sequence>
<dbReference type="PANTHER" id="PTHR31077:SF1">
    <property type="entry name" value="U4_U6.U5 SMALL NUCLEAR RIBONUCLEOPROTEIN 27 KDA PROTEIN"/>
    <property type="match status" value="1"/>
</dbReference>
<dbReference type="Proteomes" id="UP000192596">
    <property type="component" value="Unassembled WGS sequence"/>
</dbReference>
<evidence type="ECO:0000256" key="4">
    <source>
        <dbReference type="ARBA" id="ARBA00011825"/>
    </source>
</evidence>
<accession>A0A1V8SHV1</accession>
<dbReference type="EMBL" id="NAJO01000044">
    <property type="protein sequence ID" value="OQN98725.1"/>
    <property type="molecule type" value="Genomic_DNA"/>
</dbReference>
<evidence type="ECO:0000256" key="1">
    <source>
        <dbReference type="ARBA" id="ARBA00003632"/>
    </source>
</evidence>
<feature type="compositionally biased region" description="Polar residues" evidence="8">
    <location>
        <begin position="101"/>
        <end position="111"/>
    </location>
</feature>
<dbReference type="OrthoDB" id="21368at2759"/>
<evidence type="ECO:0000313" key="11">
    <source>
        <dbReference type="Proteomes" id="UP000192596"/>
    </source>
</evidence>
<dbReference type="Pfam" id="PF08648">
    <property type="entry name" value="SNRNP27"/>
    <property type="match status" value="1"/>
</dbReference>
<feature type="domain" description="U4/U6.U5 small nuclear ribonucleoprotein 27kDa protein" evidence="9">
    <location>
        <begin position="137"/>
        <end position="192"/>
    </location>
</feature>
<evidence type="ECO:0000256" key="3">
    <source>
        <dbReference type="ARBA" id="ARBA00008218"/>
    </source>
</evidence>
<dbReference type="GO" id="GO:0006397">
    <property type="term" value="P:mRNA processing"/>
    <property type="evidence" value="ECO:0007669"/>
    <property type="project" value="UniProtKB-KW"/>
</dbReference>
<comment type="subcellular location">
    <subcellularLocation>
        <location evidence="2">Nucleus</location>
    </subcellularLocation>
</comment>
<evidence type="ECO:0000256" key="5">
    <source>
        <dbReference type="ARBA" id="ARBA00022664"/>
    </source>
</evidence>
<evidence type="ECO:0000256" key="7">
    <source>
        <dbReference type="ARBA" id="ARBA00023242"/>
    </source>
</evidence>
<protein>
    <recommendedName>
        <fullName evidence="9">U4/U6.U5 small nuclear ribonucleoprotein 27kDa protein domain-containing protein</fullName>
    </recommendedName>
</protein>
<dbReference type="AlphaFoldDB" id="A0A1V8SHV1"/>
<organism evidence="10 11">
    <name type="scientific">Cryoendolithus antarcticus</name>
    <dbReference type="NCBI Taxonomy" id="1507870"/>
    <lineage>
        <taxon>Eukaryota</taxon>
        <taxon>Fungi</taxon>
        <taxon>Dikarya</taxon>
        <taxon>Ascomycota</taxon>
        <taxon>Pezizomycotina</taxon>
        <taxon>Dothideomycetes</taxon>
        <taxon>Dothideomycetidae</taxon>
        <taxon>Cladosporiales</taxon>
        <taxon>Cladosporiaceae</taxon>
        <taxon>Cryoendolithus</taxon>
    </lineage>
</organism>
<keyword evidence="5" id="KW-0507">mRNA processing</keyword>
<comment type="function">
    <text evidence="1">May play a role in mRNA splicing.</text>
</comment>
<dbReference type="PANTHER" id="PTHR31077">
    <property type="entry name" value="U4/U6.U5 SMALL NUCLEAR RIBONUCLEOPROTEIN 27 KDA PROTEIN"/>
    <property type="match status" value="1"/>
</dbReference>
<feature type="region of interest" description="Disordered" evidence="8">
    <location>
        <begin position="1"/>
        <end position="138"/>
    </location>
</feature>
<comment type="similarity">
    <text evidence="3">Belongs to the SNUT3 family.</text>
</comment>
<evidence type="ECO:0000256" key="2">
    <source>
        <dbReference type="ARBA" id="ARBA00004123"/>
    </source>
</evidence>
<evidence type="ECO:0000259" key="9">
    <source>
        <dbReference type="Pfam" id="PF08648"/>
    </source>
</evidence>
<comment type="caution">
    <text evidence="10">The sequence shown here is derived from an EMBL/GenBank/DDBJ whole genome shotgun (WGS) entry which is preliminary data.</text>
</comment>
<keyword evidence="7" id="KW-0539">Nucleus</keyword>
<dbReference type="GO" id="GO:0008380">
    <property type="term" value="P:RNA splicing"/>
    <property type="evidence" value="ECO:0007669"/>
    <property type="project" value="UniProtKB-KW"/>
</dbReference>
<dbReference type="InParanoid" id="A0A1V8SHV1"/>
<evidence type="ECO:0000256" key="6">
    <source>
        <dbReference type="ARBA" id="ARBA00023187"/>
    </source>
</evidence>
<dbReference type="InterPro" id="IPR013957">
    <property type="entry name" value="SNRNP27"/>
</dbReference>